<dbReference type="EMBL" id="JTJZ01000020">
    <property type="protein sequence ID" value="KHS51705.1"/>
    <property type="molecule type" value="Genomic_DNA"/>
</dbReference>
<organism evidence="1 2">
    <name type="scientific">Brevibacterium linens</name>
    <dbReference type="NCBI Taxonomy" id="1703"/>
    <lineage>
        <taxon>Bacteria</taxon>
        <taxon>Bacillati</taxon>
        <taxon>Actinomycetota</taxon>
        <taxon>Actinomycetes</taxon>
        <taxon>Micrococcales</taxon>
        <taxon>Brevibacteriaceae</taxon>
        <taxon>Brevibacterium</taxon>
    </lineage>
</organism>
<evidence type="ECO:0000313" key="1">
    <source>
        <dbReference type="EMBL" id="KHS51705.1"/>
    </source>
</evidence>
<reference evidence="1 2" key="1">
    <citation type="submission" date="2014-11" db="EMBL/GenBank/DDBJ databases">
        <title>Draft Genome Sequence of Brevibacterium linens AE038-8.</title>
        <authorList>
            <person name="Maizel D."/>
            <person name="Utturkar S.M."/>
            <person name="Brown S.D."/>
            <person name="Ferrero M."/>
            <person name="Rosen B.P."/>
        </authorList>
    </citation>
    <scope>NUCLEOTIDE SEQUENCE [LARGE SCALE GENOMIC DNA]</scope>
    <source>
        <strain evidence="1 2">AE038-8</strain>
    </source>
</reference>
<name>A0A0B8ZZ24_BRELN</name>
<gene>
    <name evidence="1" type="ORF">AE0388_2255</name>
</gene>
<proteinExistence type="predicted"/>
<evidence type="ECO:0008006" key="3">
    <source>
        <dbReference type="Google" id="ProtNLM"/>
    </source>
</evidence>
<dbReference type="Proteomes" id="UP000031488">
    <property type="component" value="Unassembled WGS sequence"/>
</dbReference>
<protein>
    <recommendedName>
        <fullName evidence="3">Phage tail protein</fullName>
    </recommendedName>
</protein>
<keyword evidence="2" id="KW-1185">Reference proteome</keyword>
<dbReference type="RefSeq" id="WP_200885312.1">
    <property type="nucleotide sequence ID" value="NZ_JTJZ01000020.1"/>
</dbReference>
<evidence type="ECO:0000313" key="2">
    <source>
        <dbReference type="Proteomes" id="UP000031488"/>
    </source>
</evidence>
<comment type="caution">
    <text evidence="1">The sequence shown here is derived from an EMBL/GenBank/DDBJ whole genome shotgun (WGS) entry which is preliminary data.</text>
</comment>
<dbReference type="AlphaFoldDB" id="A0A0B8ZZ24"/>
<accession>A0A0B8ZZ24</accession>
<sequence>MPFEAVSFTEVTTEGLESSPVAEALASLRANEARYFSNKYKHTFTVTPAAEAQDVLRWVEEILESGREIVPTSPALEVSINDVDGVYWVEAANDPLTGGRSRTQLIEFSPFQVQSLRMYFRVSTTWSVVWHQALASASTSLSG</sequence>